<dbReference type="Proteomes" id="UP001472866">
    <property type="component" value="Chromosome 02"/>
</dbReference>
<dbReference type="Gene3D" id="3.40.1190.20">
    <property type="match status" value="2"/>
</dbReference>
<accession>A0AAX4P220</accession>
<name>A0AAX4P220_9CHLO</name>
<evidence type="ECO:0000256" key="4">
    <source>
        <dbReference type="ARBA" id="ARBA00022723"/>
    </source>
</evidence>
<dbReference type="InterPro" id="IPR002139">
    <property type="entry name" value="Ribo/fructo_kinase"/>
</dbReference>
<reference evidence="11 12" key="1">
    <citation type="submission" date="2024-03" db="EMBL/GenBank/DDBJ databases">
        <title>Complete genome sequence of the green alga Chloropicon roscoffensis RCC1871.</title>
        <authorList>
            <person name="Lemieux C."/>
            <person name="Pombert J.-F."/>
            <person name="Otis C."/>
            <person name="Turmel M."/>
        </authorList>
    </citation>
    <scope>NUCLEOTIDE SEQUENCE [LARGE SCALE GENOMIC DNA]</scope>
    <source>
        <strain evidence="11 12">RCC1871</strain>
    </source>
</reference>
<dbReference type="InterPro" id="IPR001998">
    <property type="entry name" value="Xylose_isomerase"/>
</dbReference>
<feature type="chain" id="PRO_5043388287" evidence="8">
    <location>
        <begin position="26"/>
        <end position="666"/>
    </location>
</feature>
<feature type="domain" description="Carbohydrate kinase PfkB" evidence="9">
    <location>
        <begin position="196"/>
        <end position="310"/>
    </location>
</feature>
<evidence type="ECO:0000256" key="2">
    <source>
        <dbReference type="ARBA" id="ARBA00022490"/>
    </source>
</evidence>
<keyword evidence="4" id="KW-0479">Metal-binding</keyword>
<keyword evidence="12" id="KW-1185">Reference proteome</keyword>
<dbReference type="EMBL" id="CP151502">
    <property type="protein sequence ID" value="WZN60254.1"/>
    <property type="molecule type" value="Genomic_DNA"/>
</dbReference>
<organism evidence="11 12">
    <name type="scientific">Chloropicon roscoffensis</name>
    <dbReference type="NCBI Taxonomy" id="1461544"/>
    <lineage>
        <taxon>Eukaryota</taxon>
        <taxon>Viridiplantae</taxon>
        <taxon>Chlorophyta</taxon>
        <taxon>Chloropicophyceae</taxon>
        <taxon>Chloropicales</taxon>
        <taxon>Chloropicaceae</taxon>
        <taxon>Chloropicon</taxon>
    </lineage>
</organism>
<feature type="signal peptide" evidence="8">
    <location>
        <begin position="1"/>
        <end position="25"/>
    </location>
</feature>
<protein>
    <submittedName>
        <fullName evidence="11">Ribokinase</fullName>
    </submittedName>
</protein>
<dbReference type="Pfam" id="PF00294">
    <property type="entry name" value="PfkB"/>
    <property type="match status" value="2"/>
</dbReference>
<dbReference type="GO" id="GO:0016301">
    <property type="term" value="F:kinase activity"/>
    <property type="evidence" value="ECO:0007669"/>
    <property type="project" value="UniProtKB-KW"/>
</dbReference>
<sequence length="666" mass="70691">MGTMTMIALGVALLVLVLASSSASATRTLRTVLVVGSVNVDHTIAIERLPVRDETITALAPTTTMATGGKGANQAIASAKLAGDGVGAEGVFVFGSDSFAEGLELELQSAGVRIDRSLRSARGSGQGFVLLDAEGAATSVVVEGSNGDWGSADRAERHLSTIVGEASLVMLQREVPESVNLIVLRAAALTGVPVLSELRRISAEGISTDTEEGVVEAARALQRRGARSVLVTLGGRGMVLVEEGGRAVWQEAFPPPGGVVVDATAAGDAARAAFAVAILEGLSSEECLRRAAAAGAIAVSGVGAVPSIPSRGEVKKLLQGPRPWAAMEIVKEWWAASTRQKGSSRRARKSKGFRFACRLNSMRSRGGGTLEMLKRQGQQCRGVTDVLLNYPQHLEGLREEEVSRALGEAGLRAGAVCTRFPPDKFALGAFTNPDEAVRGEAVELAGRACQFAQSLGAPDLIVWPQTDGFNYNLQVDYVEVWERQVDCYRRLSDLCGRFGVRVSLEFKPTDPLARYSAVPSTGAALLLAQEVDRENFGLTLDFGHLVMAGENPGQSIAAAARSGKLFGIQLGDGPSRLGAEDGLVFGSANPRASLEAVLWLRRAGFGGTFYFDTFPEAEDPVRECETNIREFRRQWAQAGRLEGRGLKELQRGHDALGILDLLDREL</sequence>
<dbReference type="Gene3D" id="3.20.20.150">
    <property type="entry name" value="Divalent-metal-dependent TIM barrel enzymes"/>
    <property type="match status" value="1"/>
</dbReference>
<keyword evidence="5" id="KW-0418">Kinase</keyword>
<evidence type="ECO:0000256" key="6">
    <source>
        <dbReference type="ARBA" id="ARBA00023235"/>
    </source>
</evidence>
<evidence type="ECO:0000259" key="10">
    <source>
        <dbReference type="Pfam" id="PF01261"/>
    </source>
</evidence>
<gene>
    <name evidence="11" type="ORF">HKI87_02g17830</name>
</gene>
<dbReference type="SUPFAM" id="SSF53613">
    <property type="entry name" value="Ribokinase-like"/>
    <property type="match status" value="1"/>
</dbReference>
<keyword evidence="3" id="KW-0808">Transferase</keyword>
<evidence type="ECO:0000256" key="3">
    <source>
        <dbReference type="ARBA" id="ARBA00022679"/>
    </source>
</evidence>
<dbReference type="PANTHER" id="PTHR10584">
    <property type="entry name" value="SUGAR KINASE"/>
    <property type="match status" value="1"/>
</dbReference>
<keyword evidence="7" id="KW-0119">Carbohydrate metabolism</keyword>
<proteinExistence type="predicted"/>
<evidence type="ECO:0000256" key="1">
    <source>
        <dbReference type="ARBA" id="ARBA00004496"/>
    </source>
</evidence>
<dbReference type="GO" id="GO:0006796">
    <property type="term" value="P:phosphate-containing compound metabolic process"/>
    <property type="evidence" value="ECO:0007669"/>
    <property type="project" value="UniProtKB-ARBA"/>
</dbReference>
<evidence type="ECO:0000256" key="5">
    <source>
        <dbReference type="ARBA" id="ARBA00022777"/>
    </source>
</evidence>
<dbReference type="InterPro" id="IPR013022">
    <property type="entry name" value="Xyl_isomerase-like_TIM-brl"/>
</dbReference>
<dbReference type="SUPFAM" id="SSF51658">
    <property type="entry name" value="Xylose isomerase-like"/>
    <property type="match status" value="1"/>
</dbReference>
<dbReference type="GO" id="GO:0005975">
    <property type="term" value="P:carbohydrate metabolic process"/>
    <property type="evidence" value="ECO:0007669"/>
    <property type="project" value="InterPro"/>
</dbReference>
<evidence type="ECO:0000259" key="9">
    <source>
        <dbReference type="Pfam" id="PF00294"/>
    </source>
</evidence>
<feature type="domain" description="Xylose isomerase-like TIM barrel" evidence="10">
    <location>
        <begin position="396"/>
        <end position="617"/>
    </location>
</feature>
<dbReference type="PRINTS" id="PR00990">
    <property type="entry name" value="RIBOKINASE"/>
</dbReference>
<feature type="domain" description="Carbohydrate kinase PfkB" evidence="9">
    <location>
        <begin position="31"/>
        <end position="191"/>
    </location>
</feature>
<keyword evidence="2" id="KW-0963">Cytoplasm</keyword>
<dbReference type="PROSITE" id="PS51415">
    <property type="entry name" value="XYLOSE_ISOMERASE"/>
    <property type="match status" value="1"/>
</dbReference>
<dbReference type="GO" id="GO:0046872">
    <property type="term" value="F:metal ion binding"/>
    <property type="evidence" value="ECO:0007669"/>
    <property type="project" value="UniProtKB-KW"/>
</dbReference>
<dbReference type="Pfam" id="PF01261">
    <property type="entry name" value="AP_endonuc_2"/>
    <property type="match status" value="1"/>
</dbReference>
<dbReference type="AlphaFoldDB" id="A0AAX4P220"/>
<evidence type="ECO:0000256" key="7">
    <source>
        <dbReference type="ARBA" id="ARBA00023277"/>
    </source>
</evidence>
<dbReference type="InterPro" id="IPR029056">
    <property type="entry name" value="Ribokinase-like"/>
</dbReference>
<dbReference type="InterPro" id="IPR011611">
    <property type="entry name" value="PfkB_dom"/>
</dbReference>
<evidence type="ECO:0000313" key="11">
    <source>
        <dbReference type="EMBL" id="WZN60254.1"/>
    </source>
</evidence>
<keyword evidence="8" id="KW-0732">Signal</keyword>
<evidence type="ECO:0000256" key="8">
    <source>
        <dbReference type="SAM" id="SignalP"/>
    </source>
</evidence>
<dbReference type="GO" id="GO:0009045">
    <property type="term" value="F:xylose isomerase activity"/>
    <property type="evidence" value="ECO:0007669"/>
    <property type="project" value="InterPro"/>
</dbReference>
<dbReference type="InterPro" id="IPR036237">
    <property type="entry name" value="Xyl_isomerase-like_sf"/>
</dbReference>
<evidence type="ECO:0000313" key="12">
    <source>
        <dbReference type="Proteomes" id="UP001472866"/>
    </source>
</evidence>
<keyword evidence="6" id="KW-0413">Isomerase</keyword>
<comment type="subcellular location">
    <subcellularLocation>
        <location evidence="1">Cytoplasm</location>
    </subcellularLocation>
</comment>
<dbReference type="PANTHER" id="PTHR10584:SF166">
    <property type="entry name" value="RIBOKINASE"/>
    <property type="match status" value="1"/>
</dbReference>